<protein>
    <submittedName>
        <fullName evidence="1">Uncharacterized protein</fullName>
    </submittedName>
</protein>
<evidence type="ECO:0000313" key="2">
    <source>
        <dbReference type="Proteomes" id="UP000612055"/>
    </source>
</evidence>
<dbReference type="Gene3D" id="3.50.50.60">
    <property type="entry name" value="FAD/NAD(P)-binding domain"/>
    <property type="match status" value="1"/>
</dbReference>
<reference evidence="1" key="1">
    <citation type="journal article" date="2020" name="bioRxiv">
        <title>Comparative genomics of Chlamydomonas.</title>
        <authorList>
            <person name="Craig R.J."/>
            <person name="Hasan A.R."/>
            <person name="Ness R.W."/>
            <person name="Keightley P.D."/>
        </authorList>
    </citation>
    <scope>NUCLEOTIDE SEQUENCE</scope>
    <source>
        <strain evidence="1">CCAP 11/70</strain>
    </source>
</reference>
<evidence type="ECO:0000313" key="1">
    <source>
        <dbReference type="EMBL" id="KAG2490097.1"/>
    </source>
</evidence>
<accession>A0A835XRZ4</accession>
<dbReference type="AlphaFoldDB" id="A0A835XRZ4"/>
<gene>
    <name evidence="1" type="ORF">HYH03_011403</name>
</gene>
<organism evidence="1 2">
    <name type="scientific">Edaphochlamys debaryana</name>
    <dbReference type="NCBI Taxonomy" id="47281"/>
    <lineage>
        <taxon>Eukaryota</taxon>
        <taxon>Viridiplantae</taxon>
        <taxon>Chlorophyta</taxon>
        <taxon>core chlorophytes</taxon>
        <taxon>Chlorophyceae</taxon>
        <taxon>CS clade</taxon>
        <taxon>Chlamydomonadales</taxon>
        <taxon>Chlamydomonadales incertae sedis</taxon>
        <taxon>Edaphochlamys</taxon>
    </lineage>
</organism>
<keyword evidence="2" id="KW-1185">Reference proteome</keyword>
<dbReference type="InterPro" id="IPR023166">
    <property type="entry name" value="BaiN-like_dom_sf"/>
</dbReference>
<dbReference type="Gene3D" id="2.40.30.10">
    <property type="entry name" value="Translation factors"/>
    <property type="match status" value="1"/>
</dbReference>
<dbReference type="EMBL" id="JAEHOE010000065">
    <property type="protein sequence ID" value="KAG2490097.1"/>
    <property type="molecule type" value="Genomic_DNA"/>
</dbReference>
<dbReference type="InterPro" id="IPR036188">
    <property type="entry name" value="FAD/NAD-bd_sf"/>
</dbReference>
<name>A0A835XRZ4_9CHLO</name>
<proteinExistence type="predicted"/>
<dbReference type="Gene3D" id="1.10.8.260">
    <property type="entry name" value="HI0933 insert domain-like"/>
    <property type="match status" value="1"/>
</dbReference>
<comment type="caution">
    <text evidence="1">The sequence shown here is derived from an EMBL/GenBank/DDBJ whole genome shotgun (WGS) entry which is preliminary data.</text>
</comment>
<sequence>MQPTLILPYLLHVPYAPHLPYMPYPVPGVVNDVAMAPTAALSGAGIPSSVGSAAGSSTAAADAGLPPLLQLGDILNQCFIAAPSPSGGPGEGASAVTGAAQRCMAMLLAEAPPPHELGICVLRESLQRRWPGLTLPKTLGVLAAEGEAARRTFALTWEGGGTAQAATLLQRHGLRELLAMALVAWCGLTGRRVCDVNRAERAALVTALTAYELPYAGHEEYKKAEVTGGGVRLEVDCATLESRLLPVSLLPDRLRRVAAAAKGAVVAGAAAPAAAMAAVGPEDAAVGLAARARCPVDIAAVAAAAAAPVVREASGSLKEFAAAGAGQPAPAASLPLVAGGGRAPSPAEAGEAPQPFSYAAAAAAAADAKVAGPSGCGGGGGGSSVASASSAPAALPSVRLPAPDLPSVVAAAFPATDPSPSTQLYRAIATYLLDRSRLSRRL</sequence>
<dbReference type="SUPFAM" id="SSF160996">
    <property type="entry name" value="HI0933 insert domain-like"/>
    <property type="match status" value="1"/>
</dbReference>
<dbReference type="OrthoDB" id="9930022at2759"/>
<dbReference type="Proteomes" id="UP000612055">
    <property type="component" value="Unassembled WGS sequence"/>
</dbReference>